<dbReference type="PROSITE" id="PS50011">
    <property type="entry name" value="PROTEIN_KINASE_DOM"/>
    <property type="match status" value="1"/>
</dbReference>
<dbReference type="Gene3D" id="1.10.510.10">
    <property type="entry name" value="Transferase(Phosphotransferase) domain 1"/>
    <property type="match status" value="1"/>
</dbReference>
<evidence type="ECO:0000313" key="12">
    <source>
        <dbReference type="EMBL" id="MQY07859.1"/>
    </source>
</evidence>
<keyword evidence="13" id="KW-1185">Reference proteome</keyword>
<dbReference type="PANTHER" id="PTHR43289">
    <property type="entry name" value="MITOGEN-ACTIVATED PROTEIN KINASE KINASE KINASE 20-RELATED"/>
    <property type="match status" value="1"/>
</dbReference>
<evidence type="ECO:0000256" key="9">
    <source>
        <dbReference type="SAM" id="MobiDB-lite"/>
    </source>
</evidence>
<keyword evidence="6" id="KW-0067">ATP-binding</keyword>
<evidence type="ECO:0000256" key="3">
    <source>
        <dbReference type="ARBA" id="ARBA00022679"/>
    </source>
</evidence>
<dbReference type="Pfam" id="PF00069">
    <property type="entry name" value="Pkinase"/>
    <property type="match status" value="1"/>
</dbReference>
<dbReference type="OrthoDB" id="3915799at2"/>
<dbReference type="PANTHER" id="PTHR43289:SF34">
    <property type="entry name" value="SERINE_THREONINE-PROTEIN KINASE YBDM-RELATED"/>
    <property type="match status" value="1"/>
</dbReference>
<dbReference type="PROSITE" id="PS00108">
    <property type="entry name" value="PROTEIN_KINASE_ST"/>
    <property type="match status" value="1"/>
</dbReference>
<organism evidence="12 13">
    <name type="scientific">Actinomadura macrotermitis</name>
    <dbReference type="NCBI Taxonomy" id="2585200"/>
    <lineage>
        <taxon>Bacteria</taxon>
        <taxon>Bacillati</taxon>
        <taxon>Actinomycetota</taxon>
        <taxon>Actinomycetes</taxon>
        <taxon>Streptosporangiales</taxon>
        <taxon>Thermomonosporaceae</taxon>
        <taxon>Actinomadura</taxon>
    </lineage>
</organism>
<gene>
    <name evidence="12" type="primary">pknD_51</name>
    <name evidence="12" type="ORF">ACRB68_59610</name>
</gene>
<evidence type="ECO:0000256" key="6">
    <source>
        <dbReference type="ARBA" id="ARBA00022840"/>
    </source>
</evidence>
<sequence length="468" mass="48006">MTNTSPLRPEDPERLGRYRMLGRLGQGGQGVVLLGEDPEGRRVAVKLLHAHPEQDSAQRRRFVQELAAAKRVARFCTAQVLDADLAGDRPYIVSEYVEGPSLSRAVAEDGPMADGALERLAIGTATALVAIHQAGLVHRDFKPHNVLLGGDGPRVIDFGIAKALDAAATVTSGVVGTPAYMAPEQMGGGVPVGPAADVFAWGVTMAFAANGTPPFGQDTIPAVMGRILHGEPALGGLDGLLRDLVAQALAKDPAERPTSMGLLHRLLGQDGQPAASEVERRTSADGLLAEGRTHAAALNVTAPRGGASATRAGALPGGAQVAAGPEAPRSGRRRRLLRGLAAAVLVVLFAGGGYAAYQQLGDGDDDGAASEMPSPDSQGLPGESGSGVDPTGPASPAASPSARRTAASQKVIVPDLRGLQELAARRAAADAGLVLPDVSSEGGRVVRQIPAAGTRAPRGTVIKVTWRF</sequence>
<dbReference type="PROSITE" id="PS51178">
    <property type="entry name" value="PASTA"/>
    <property type="match status" value="1"/>
</dbReference>
<dbReference type="InterPro" id="IPR011009">
    <property type="entry name" value="Kinase-like_dom_sf"/>
</dbReference>
<keyword evidence="3 12" id="KW-0808">Transferase</keyword>
<dbReference type="EMBL" id="WEGH01000004">
    <property type="protein sequence ID" value="MQY07859.1"/>
    <property type="molecule type" value="Genomic_DNA"/>
</dbReference>
<feature type="domain" description="PASTA" evidence="11">
    <location>
        <begin position="407"/>
        <end position="468"/>
    </location>
</feature>
<dbReference type="InterPro" id="IPR008271">
    <property type="entry name" value="Ser/Thr_kinase_AS"/>
</dbReference>
<keyword evidence="4" id="KW-0547">Nucleotide-binding</keyword>
<feature type="region of interest" description="Disordered" evidence="9">
    <location>
        <begin position="362"/>
        <end position="409"/>
    </location>
</feature>
<evidence type="ECO:0000256" key="5">
    <source>
        <dbReference type="ARBA" id="ARBA00022777"/>
    </source>
</evidence>
<evidence type="ECO:0000259" key="10">
    <source>
        <dbReference type="PROSITE" id="PS50011"/>
    </source>
</evidence>
<dbReference type="CDD" id="cd14014">
    <property type="entry name" value="STKc_PknB_like"/>
    <property type="match status" value="1"/>
</dbReference>
<feature type="region of interest" description="Disordered" evidence="9">
    <location>
        <begin position="301"/>
        <end position="330"/>
    </location>
</feature>
<accession>A0A7K0C334</accession>
<dbReference type="GO" id="GO:0004674">
    <property type="term" value="F:protein serine/threonine kinase activity"/>
    <property type="evidence" value="ECO:0007669"/>
    <property type="project" value="UniProtKB-KW"/>
</dbReference>
<proteinExistence type="predicted"/>
<dbReference type="Gene3D" id="3.30.10.20">
    <property type="match status" value="1"/>
</dbReference>
<dbReference type="RefSeq" id="WP_153538374.1">
    <property type="nucleotide sequence ID" value="NZ_WEGH01000004.1"/>
</dbReference>
<protein>
    <recommendedName>
        <fullName evidence="1">non-specific serine/threonine protein kinase</fullName>
        <ecNumber evidence="1">2.7.11.1</ecNumber>
    </recommendedName>
</protein>
<evidence type="ECO:0000256" key="7">
    <source>
        <dbReference type="ARBA" id="ARBA00047899"/>
    </source>
</evidence>
<evidence type="ECO:0000259" key="11">
    <source>
        <dbReference type="PROSITE" id="PS51178"/>
    </source>
</evidence>
<dbReference type="InterPro" id="IPR000719">
    <property type="entry name" value="Prot_kinase_dom"/>
</dbReference>
<evidence type="ECO:0000313" key="13">
    <source>
        <dbReference type="Proteomes" id="UP000487268"/>
    </source>
</evidence>
<evidence type="ECO:0000256" key="4">
    <source>
        <dbReference type="ARBA" id="ARBA00022741"/>
    </source>
</evidence>
<comment type="caution">
    <text evidence="12">The sequence shown here is derived from an EMBL/GenBank/DDBJ whole genome shotgun (WGS) entry which is preliminary data.</text>
</comment>
<dbReference type="Gene3D" id="3.30.200.20">
    <property type="entry name" value="Phosphorylase Kinase, domain 1"/>
    <property type="match status" value="1"/>
</dbReference>
<name>A0A7K0C334_9ACTN</name>
<evidence type="ECO:0000256" key="8">
    <source>
        <dbReference type="ARBA" id="ARBA00048679"/>
    </source>
</evidence>
<feature type="compositionally biased region" description="Low complexity" evidence="9">
    <location>
        <begin position="390"/>
        <end position="408"/>
    </location>
</feature>
<keyword evidence="2" id="KW-0723">Serine/threonine-protein kinase</keyword>
<dbReference type="EC" id="2.7.11.1" evidence="1"/>
<dbReference type="SUPFAM" id="SSF56112">
    <property type="entry name" value="Protein kinase-like (PK-like)"/>
    <property type="match status" value="1"/>
</dbReference>
<reference evidence="12 13" key="1">
    <citation type="submission" date="2019-10" db="EMBL/GenBank/DDBJ databases">
        <title>Actinomadura rubteroloni sp. nov. and Actinomadura macrotermitis sp. nov., isolated from the gut of fungus growing-termite Macrotermes natalensis.</title>
        <authorList>
            <person name="Benndorf R."/>
            <person name="Martin K."/>
            <person name="Kuefner M."/>
            <person name="De Beer W."/>
            <person name="Kaster A.-K."/>
            <person name="Vollmers J."/>
            <person name="Poulsen M."/>
            <person name="Beemelmanns C."/>
        </authorList>
    </citation>
    <scope>NUCLEOTIDE SEQUENCE [LARGE SCALE GENOMIC DNA]</scope>
    <source>
        <strain evidence="12 13">RB68</strain>
    </source>
</reference>
<dbReference type="InterPro" id="IPR005543">
    <property type="entry name" value="PASTA_dom"/>
</dbReference>
<comment type="catalytic activity">
    <reaction evidence="8">
        <text>L-seryl-[protein] + ATP = O-phospho-L-seryl-[protein] + ADP + H(+)</text>
        <dbReference type="Rhea" id="RHEA:17989"/>
        <dbReference type="Rhea" id="RHEA-COMP:9863"/>
        <dbReference type="Rhea" id="RHEA-COMP:11604"/>
        <dbReference type="ChEBI" id="CHEBI:15378"/>
        <dbReference type="ChEBI" id="CHEBI:29999"/>
        <dbReference type="ChEBI" id="CHEBI:30616"/>
        <dbReference type="ChEBI" id="CHEBI:83421"/>
        <dbReference type="ChEBI" id="CHEBI:456216"/>
        <dbReference type="EC" id="2.7.11.1"/>
    </reaction>
</comment>
<evidence type="ECO:0000256" key="1">
    <source>
        <dbReference type="ARBA" id="ARBA00012513"/>
    </source>
</evidence>
<dbReference type="SMART" id="SM00740">
    <property type="entry name" value="PASTA"/>
    <property type="match status" value="1"/>
</dbReference>
<dbReference type="GO" id="GO:0005524">
    <property type="term" value="F:ATP binding"/>
    <property type="evidence" value="ECO:0007669"/>
    <property type="project" value="UniProtKB-KW"/>
</dbReference>
<dbReference type="AlphaFoldDB" id="A0A7K0C334"/>
<dbReference type="CDD" id="cd06577">
    <property type="entry name" value="PASTA_pknB"/>
    <property type="match status" value="1"/>
</dbReference>
<dbReference type="Proteomes" id="UP000487268">
    <property type="component" value="Unassembled WGS sequence"/>
</dbReference>
<feature type="domain" description="Protein kinase" evidence="10">
    <location>
        <begin position="18"/>
        <end position="267"/>
    </location>
</feature>
<keyword evidence="5 12" id="KW-0418">Kinase</keyword>
<comment type="catalytic activity">
    <reaction evidence="7">
        <text>L-threonyl-[protein] + ATP = O-phospho-L-threonyl-[protein] + ADP + H(+)</text>
        <dbReference type="Rhea" id="RHEA:46608"/>
        <dbReference type="Rhea" id="RHEA-COMP:11060"/>
        <dbReference type="Rhea" id="RHEA-COMP:11605"/>
        <dbReference type="ChEBI" id="CHEBI:15378"/>
        <dbReference type="ChEBI" id="CHEBI:30013"/>
        <dbReference type="ChEBI" id="CHEBI:30616"/>
        <dbReference type="ChEBI" id="CHEBI:61977"/>
        <dbReference type="ChEBI" id="CHEBI:456216"/>
        <dbReference type="EC" id="2.7.11.1"/>
    </reaction>
</comment>
<dbReference type="Pfam" id="PF03793">
    <property type="entry name" value="PASTA"/>
    <property type="match status" value="1"/>
</dbReference>
<evidence type="ECO:0000256" key="2">
    <source>
        <dbReference type="ARBA" id="ARBA00022527"/>
    </source>
</evidence>